<sequence>MASSVTPVVEHRGTENRYVITVDGEPAGFTAYRDRGGQRVFFHTEIDDRFAGRGLASTLVTEALADVRGSGKRVVPVCPYWAAYIGKHPEAADVTDPVDADVRHWLKEQLG</sequence>
<evidence type="ECO:0000259" key="1">
    <source>
        <dbReference type="PROSITE" id="PS51729"/>
    </source>
</evidence>
<protein>
    <submittedName>
        <fullName evidence="2">GNAT family N-acetyltransferase</fullName>
        <ecNumber evidence="2">2.3.1.-</ecNumber>
    </submittedName>
</protein>
<dbReference type="EC" id="2.3.1.-" evidence="2"/>
<keyword evidence="3" id="KW-1185">Reference proteome</keyword>
<keyword evidence="2" id="KW-0012">Acyltransferase</keyword>
<dbReference type="Proteomes" id="UP001596241">
    <property type="component" value="Unassembled WGS sequence"/>
</dbReference>
<gene>
    <name evidence="2" type="ORF">ACFP3M_19410</name>
</gene>
<dbReference type="GO" id="GO:0016746">
    <property type="term" value="F:acyltransferase activity"/>
    <property type="evidence" value="ECO:0007669"/>
    <property type="project" value="UniProtKB-KW"/>
</dbReference>
<comment type="caution">
    <text evidence="2">The sequence shown here is derived from an EMBL/GenBank/DDBJ whole genome shotgun (WGS) entry which is preliminary data.</text>
</comment>
<dbReference type="InterPro" id="IPR045057">
    <property type="entry name" value="Gcn5-rel_NAT"/>
</dbReference>
<organism evidence="2 3">
    <name type="scientific">Streptomyces ramulosus</name>
    <dbReference type="NCBI Taxonomy" id="47762"/>
    <lineage>
        <taxon>Bacteria</taxon>
        <taxon>Bacillati</taxon>
        <taxon>Actinomycetota</taxon>
        <taxon>Actinomycetes</taxon>
        <taxon>Kitasatosporales</taxon>
        <taxon>Streptomycetaceae</taxon>
        <taxon>Streptomyces</taxon>
    </lineage>
</organism>
<keyword evidence="2" id="KW-0808">Transferase</keyword>
<proteinExistence type="predicted"/>
<name>A0ABW1FM81_9ACTN</name>
<reference evidence="3" key="1">
    <citation type="journal article" date="2019" name="Int. J. Syst. Evol. Microbiol.">
        <title>The Global Catalogue of Microorganisms (GCM) 10K type strain sequencing project: providing services to taxonomists for standard genome sequencing and annotation.</title>
        <authorList>
            <consortium name="The Broad Institute Genomics Platform"/>
            <consortium name="The Broad Institute Genome Sequencing Center for Infectious Disease"/>
            <person name="Wu L."/>
            <person name="Ma J."/>
        </authorList>
    </citation>
    <scope>NUCLEOTIDE SEQUENCE [LARGE SCALE GENOMIC DNA]</scope>
    <source>
        <strain evidence="3">CGMCC 1.15809</strain>
    </source>
</reference>
<dbReference type="RefSeq" id="WP_345077298.1">
    <property type="nucleotide sequence ID" value="NZ_BAAAWG010000002.1"/>
</dbReference>
<dbReference type="SUPFAM" id="SSF55729">
    <property type="entry name" value="Acyl-CoA N-acyltransferases (Nat)"/>
    <property type="match status" value="1"/>
</dbReference>
<dbReference type="InterPro" id="IPR016181">
    <property type="entry name" value="Acyl_CoA_acyltransferase"/>
</dbReference>
<dbReference type="Pfam" id="PF14542">
    <property type="entry name" value="Acetyltransf_CG"/>
    <property type="match status" value="1"/>
</dbReference>
<evidence type="ECO:0000313" key="2">
    <source>
        <dbReference type="EMBL" id="MFC5894970.1"/>
    </source>
</evidence>
<dbReference type="EMBL" id="JBHSPW010000009">
    <property type="protein sequence ID" value="MFC5894970.1"/>
    <property type="molecule type" value="Genomic_DNA"/>
</dbReference>
<dbReference type="CDD" id="cd04301">
    <property type="entry name" value="NAT_SF"/>
    <property type="match status" value="1"/>
</dbReference>
<dbReference type="PANTHER" id="PTHR31435">
    <property type="entry name" value="PROTEIN NATD1"/>
    <property type="match status" value="1"/>
</dbReference>
<dbReference type="PROSITE" id="PS51729">
    <property type="entry name" value="GNAT_YJDJ"/>
    <property type="match status" value="1"/>
</dbReference>
<feature type="domain" description="N-acetyltransferase" evidence="1">
    <location>
        <begin position="10"/>
        <end position="96"/>
    </location>
</feature>
<dbReference type="PANTHER" id="PTHR31435:SF10">
    <property type="entry name" value="BSR4717 PROTEIN"/>
    <property type="match status" value="1"/>
</dbReference>
<dbReference type="InterPro" id="IPR031165">
    <property type="entry name" value="GNAT_YJDJ"/>
</dbReference>
<evidence type="ECO:0000313" key="3">
    <source>
        <dbReference type="Proteomes" id="UP001596241"/>
    </source>
</evidence>
<accession>A0ABW1FM81</accession>
<dbReference type="Gene3D" id="3.40.630.30">
    <property type="match status" value="1"/>
</dbReference>